<feature type="domain" description="Alpha-L-rhamnosidase six-hairpin glycosidase" evidence="1">
    <location>
        <begin position="318"/>
        <end position="490"/>
    </location>
</feature>
<dbReference type="GO" id="GO:0005975">
    <property type="term" value="P:carbohydrate metabolic process"/>
    <property type="evidence" value="ECO:0007669"/>
    <property type="project" value="InterPro"/>
</dbReference>
<dbReference type="OrthoDB" id="9806701at2"/>
<dbReference type="RefSeq" id="WP_107214967.1">
    <property type="nucleotide sequence ID" value="NZ_KZ686269.1"/>
</dbReference>
<comment type="caution">
    <text evidence="2">The sequence shown here is derived from an EMBL/GenBank/DDBJ whole genome shotgun (WGS) entry which is preliminary data.</text>
</comment>
<reference evidence="2 3" key="1">
    <citation type="submission" date="2018-03" db="EMBL/GenBank/DDBJ databases">
        <authorList>
            <person name="Keele B.F."/>
        </authorList>
    </citation>
    <scope>NUCLEOTIDE SEQUENCE [LARGE SCALE GENOMIC DNA]</scope>
    <source>
        <strain evidence="2 3">YL28-9</strain>
    </source>
</reference>
<keyword evidence="3" id="KW-1185">Reference proteome</keyword>
<evidence type="ECO:0000313" key="3">
    <source>
        <dbReference type="Proteomes" id="UP000240912"/>
    </source>
</evidence>
<proteinExistence type="predicted"/>
<dbReference type="Proteomes" id="UP000240912">
    <property type="component" value="Unassembled WGS sequence"/>
</dbReference>
<dbReference type="InterPro" id="IPR012341">
    <property type="entry name" value="6hp_glycosidase-like_sf"/>
</dbReference>
<protein>
    <recommendedName>
        <fullName evidence="1">Alpha-L-rhamnosidase six-hairpin glycosidase domain-containing protein</fullName>
    </recommendedName>
</protein>
<dbReference type="InterPro" id="IPR008928">
    <property type="entry name" value="6-hairpin_glycosidase_sf"/>
</dbReference>
<dbReference type="SUPFAM" id="SSF48208">
    <property type="entry name" value="Six-hairpin glycosidases"/>
    <property type="match status" value="1"/>
</dbReference>
<gene>
    <name evidence="2" type="ORF">C7T94_08605</name>
</gene>
<accession>A0A2T3HJT0</accession>
<dbReference type="InterPro" id="IPR035396">
    <property type="entry name" value="Bac_rhamnosid6H"/>
</dbReference>
<evidence type="ECO:0000259" key="1">
    <source>
        <dbReference type="Pfam" id="PF17389"/>
    </source>
</evidence>
<sequence length="623" mass="69184">MNSGRRKFIRQSSLAGMALVGSKALKILPADTGYAFESAYLKLRAHENYPRLTYLATDSLGEGDFLTNSLLRLPEVKEPAFQTKVGGNQISYLGGNQPQPQWSISCHTKTIWITSNRSAGQDHQVSFSIVMAQKANHCTVLGSLDSQGQMALPCILHFPGMGSLKISCATPGVKIGYDALNDAGRAAANPYVSVTLPPANDDQTRVYKFESVAIYPAIGQLNAEPRLKGVKRDLLNIFQLNPRRNILANNSGSDNCVFTVYLYAEAARRCPDLFEGFPAMNLVRDTLNRYLDGYSGYGFSGHPGWISKYHSLDSYPSLIIAACHYISHTNDRNWGLKNYKAINAWADAMMQLDKNGDGLIEYGYSGNAGSWRGEFRRPANWWDAIGFGHDDAYSNALAYRALYLLSAVSHQLDDRPGAERYRKLAQKLKGAYYKAFFNQGTGLLAGWRSEDGKLHDYAFTFVNSIAVTYGLLSNKQSRGVMNALLAKMAQVGYTNFKLGLPGNLIAVRSEDYTHPDKRWGYGEKEDGSDGFQIYENGGASGCFAFYTLKALMKTGKKKEAEDMLLQMMDAFSNREFQGQCAGSKMSRDWKTWNGECWGYEGFLVDNYLTLYAAVDFYGGKNLD</sequence>
<dbReference type="Pfam" id="PF17389">
    <property type="entry name" value="Bac_rhamnosid6H"/>
    <property type="match status" value="1"/>
</dbReference>
<dbReference type="Gene3D" id="1.50.10.10">
    <property type="match status" value="1"/>
</dbReference>
<evidence type="ECO:0000313" key="2">
    <source>
        <dbReference type="EMBL" id="PST82706.1"/>
    </source>
</evidence>
<dbReference type="EMBL" id="PYLS01000005">
    <property type="protein sequence ID" value="PST82706.1"/>
    <property type="molecule type" value="Genomic_DNA"/>
</dbReference>
<dbReference type="AlphaFoldDB" id="A0A2T3HJT0"/>
<organism evidence="2 3">
    <name type="scientific">Pedobacter yulinensis</name>
    <dbReference type="NCBI Taxonomy" id="2126353"/>
    <lineage>
        <taxon>Bacteria</taxon>
        <taxon>Pseudomonadati</taxon>
        <taxon>Bacteroidota</taxon>
        <taxon>Sphingobacteriia</taxon>
        <taxon>Sphingobacteriales</taxon>
        <taxon>Sphingobacteriaceae</taxon>
        <taxon>Pedobacter</taxon>
    </lineage>
</organism>
<name>A0A2T3HJT0_9SPHI</name>